<gene>
    <name evidence="2" type="ORF">DFR87_11875</name>
</gene>
<feature type="transmembrane region" description="Helical" evidence="1">
    <location>
        <begin position="185"/>
        <end position="204"/>
    </location>
</feature>
<proteinExistence type="predicted"/>
<name>A0A2U9IWI1_9CREN</name>
<keyword evidence="3" id="KW-1185">Reference proteome</keyword>
<keyword evidence="1" id="KW-1133">Transmembrane helix</keyword>
<dbReference type="AlphaFoldDB" id="A0A2U9IWI1"/>
<dbReference type="EMBL" id="CP029287">
    <property type="protein sequence ID" value="AWS00258.1"/>
    <property type="molecule type" value="Genomic_DNA"/>
</dbReference>
<dbReference type="Proteomes" id="UP000247586">
    <property type="component" value="Chromosome"/>
</dbReference>
<reference evidence="3" key="3">
    <citation type="submission" date="2020-03" db="EMBL/GenBank/DDBJ databases">
        <title>Sequencing and Assembly of Multiple Reported Metal-Biooxidizing Members of the Extremely Thermoacidophilic Archaeal Family Sulfolobaceae.</title>
        <authorList>
            <person name="Counts J.A."/>
            <person name="Kelly R.M."/>
        </authorList>
    </citation>
    <scope>NUCLEOTIDE SEQUENCE [LARGE SCALE GENOMIC DNA]</scope>
    <source>
        <strain evidence="3">HO1-1</strain>
    </source>
</reference>
<dbReference type="STRING" id="1293036.GCA_001315825_02093"/>
<accession>A0A2U9IWI1</accession>
<evidence type="ECO:0000313" key="3">
    <source>
        <dbReference type="Proteomes" id="UP000247586"/>
    </source>
</evidence>
<protein>
    <submittedName>
        <fullName evidence="2">Uncharacterized protein</fullName>
    </submittedName>
</protein>
<reference evidence="3" key="2">
    <citation type="submission" date="2020-03" db="EMBL/GenBank/DDBJ databases">
        <title>Complete Genome Sequences of Extremely Thermoacidophilic, Metal-Mobilizing Type-Strain Members of the Archaeal Family Sulfolobaceae: Acidianus brierleyi DSM-1651T, Acidianus sulfidivorans DSM-18786T, Metallosphaera hakonensis DSM-7519T, and Metallosphaera prunae DSM-10039T.</title>
        <authorList>
            <person name="Counts J.A."/>
            <person name="Kelly R.M."/>
        </authorList>
    </citation>
    <scope>NUCLEOTIDE SEQUENCE [LARGE SCALE GENOMIC DNA]</scope>
    <source>
        <strain evidence="3">HO1-1</strain>
    </source>
</reference>
<organism evidence="2 3">
    <name type="scientific">Metallosphaera hakonensis JCM 8857 = DSM 7519</name>
    <dbReference type="NCBI Taxonomy" id="1293036"/>
    <lineage>
        <taxon>Archaea</taxon>
        <taxon>Thermoproteota</taxon>
        <taxon>Thermoprotei</taxon>
        <taxon>Sulfolobales</taxon>
        <taxon>Sulfolobaceae</taxon>
        <taxon>Metallosphaera</taxon>
    </lineage>
</organism>
<sequence>MNNGSGTFIFHGNQSIYLGGTTLFFFQRPILIGGGAGIYKVMELNGSSILKCVDVKANDFTTWNTIVICRGETITQDQNYTKVTNFECLSRSGVGDFIVFSSVSEFETADHTGFSYNGTNVVVGLPKLIPINWTDSNLIGVYNTYPVLLNEEILRPINVYNITNNSINEYNISISVNSSSDSINYQLFIFPLLLASVVIGLLRLRKVL</sequence>
<evidence type="ECO:0000313" key="2">
    <source>
        <dbReference type="EMBL" id="AWS00258.1"/>
    </source>
</evidence>
<keyword evidence="1" id="KW-0812">Transmembrane</keyword>
<dbReference type="KEGG" id="mhk:DFR87_11875"/>
<reference evidence="2 3" key="1">
    <citation type="submission" date="2018-05" db="EMBL/GenBank/DDBJ databases">
        <title>Complete Genome Sequences of Extremely Thermoacidophilic, Metal-Mobilizing Type-Strain Members of the Archaeal Family Sulfolobaceae: Acidianus brierleyi DSM-1651T, Acidianus sulfidivorans DSM-18786T, Metallosphaera hakonensis DSM-7519T, and Metallosphaera prunae DSM-10039T.</title>
        <authorList>
            <person name="Counts J.A."/>
            <person name="Kelly R.M."/>
        </authorList>
    </citation>
    <scope>NUCLEOTIDE SEQUENCE [LARGE SCALE GENOMIC DNA]</scope>
    <source>
        <strain evidence="2 3">HO1-1</strain>
    </source>
</reference>
<keyword evidence="1" id="KW-0472">Membrane</keyword>
<dbReference type="RefSeq" id="WP_054836951.1">
    <property type="nucleotide sequence ID" value="NZ_BBBA01000016.1"/>
</dbReference>
<evidence type="ECO:0000256" key="1">
    <source>
        <dbReference type="SAM" id="Phobius"/>
    </source>
</evidence>